<organism evidence="3 4">
    <name type="scientific">Cerasicoccus arenae</name>
    <dbReference type="NCBI Taxonomy" id="424488"/>
    <lineage>
        <taxon>Bacteria</taxon>
        <taxon>Pseudomonadati</taxon>
        <taxon>Verrucomicrobiota</taxon>
        <taxon>Opitutia</taxon>
        <taxon>Puniceicoccales</taxon>
        <taxon>Cerasicoccaceae</taxon>
        <taxon>Cerasicoccus</taxon>
    </lineage>
</organism>
<dbReference type="EMBL" id="BMXG01000004">
    <property type="protein sequence ID" value="GHB95290.1"/>
    <property type="molecule type" value="Genomic_DNA"/>
</dbReference>
<dbReference type="Pfam" id="PF13579">
    <property type="entry name" value="Glyco_trans_4_4"/>
    <property type="match status" value="1"/>
</dbReference>
<dbReference type="PANTHER" id="PTHR45947">
    <property type="entry name" value="SULFOQUINOVOSYL TRANSFERASE SQD2"/>
    <property type="match status" value="1"/>
</dbReference>
<keyword evidence="3" id="KW-0808">Transferase</keyword>
<evidence type="ECO:0000313" key="4">
    <source>
        <dbReference type="Proteomes" id="UP000642829"/>
    </source>
</evidence>
<feature type="domain" description="Glycosyltransferase subfamily 4-like N-terminal" evidence="2">
    <location>
        <begin position="15"/>
        <end position="168"/>
    </location>
</feature>
<dbReference type="GO" id="GO:0016757">
    <property type="term" value="F:glycosyltransferase activity"/>
    <property type="evidence" value="ECO:0007669"/>
    <property type="project" value="InterPro"/>
</dbReference>
<dbReference type="RefSeq" id="WP_189512249.1">
    <property type="nucleotide sequence ID" value="NZ_BMXG01000004.1"/>
</dbReference>
<proteinExistence type="predicted"/>
<dbReference type="InterPro" id="IPR001296">
    <property type="entry name" value="Glyco_trans_1"/>
</dbReference>
<reference evidence="3" key="2">
    <citation type="submission" date="2020-09" db="EMBL/GenBank/DDBJ databases">
        <authorList>
            <person name="Sun Q."/>
            <person name="Kim S."/>
        </authorList>
    </citation>
    <scope>NUCLEOTIDE SEQUENCE</scope>
    <source>
        <strain evidence="3">KCTC 12870</strain>
    </source>
</reference>
<dbReference type="Proteomes" id="UP000642829">
    <property type="component" value="Unassembled WGS sequence"/>
</dbReference>
<dbReference type="SUPFAM" id="SSF53756">
    <property type="entry name" value="UDP-Glycosyltransferase/glycogen phosphorylase"/>
    <property type="match status" value="1"/>
</dbReference>
<sequence>MKILRLIHSADPEGGGVLEGVRATTEALLKRGHDVVVVSVDDANAAASFKLSIPIIAVGPGKTSYGYCSALDAWLDEHLQEYDCVIIEGIWQYHGYSLWKAKRRLGNSAPPYYVFTHGMLDPWFKKTYPLKHLKKWLYWPWAEYRVLRDADAVIFTAEEERNLARESFWLYRCHEKVVHYGIPSSVFTVQDSTETWRKQSPVKPGKPYLLYLGRLHEKKGGDLLIRAYRKLKHEGHALPDLVMAGPAQDNDFTAHLRTAADGDNAIHFTGMVTGAAKWGALTEALAMVLPSHQENFGIVVAEALAVGTPVLMTNKVNIWREVQSNHAGLVENDDLAGIEKLLKSFIALTEQDRAQMRIAARQCYDRCFSLDQTINELLEVLAK</sequence>
<dbReference type="InterPro" id="IPR028098">
    <property type="entry name" value="Glyco_trans_4-like_N"/>
</dbReference>
<evidence type="ECO:0000259" key="1">
    <source>
        <dbReference type="Pfam" id="PF00534"/>
    </source>
</evidence>
<dbReference type="AlphaFoldDB" id="A0A8J3DG78"/>
<name>A0A8J3DG78_9BACT</name>
<feature type="domain" description="Glycosyl transferase family 1" evidence="1">
    <location>
        <begin position="193"/>
        <end position="362"/>
    </location>
</feature>
<evidence type="ECO:0000313" key="3">
    <source>
        <dbReference type="EMBL" id="GHB95290.1"/>
    </source>
</evidence>
<dbReference type="PANTHER" id="PTHR45947:SF13">
    <property type="entry name" value="TRANSFERASE"/>
    <property type="match status" value="1"/>
</dbReference>
<protein>
    <submittedName>
        <fullName evidence="3">Glycosyl transferase family 1</fullName>
    </submittedName>
</protein>
<reference evidence="3" key="1">
    <citation type="journal article" date="2014" name="Int. J. Syst. Evol. Microbiol.">
        <title>Complete genome sequence of Corynebacterium casei LMG S-19264T (=DSM 44701T), isolated from a smear-ripened cheese.</title>
        <authorList>
            <consortium name="US DOE Joint Genome Institute (JGI-PGF)"/>
            <person name="Walter F."/>
            <person name="Albersmeier A."/>
            <person name="Kalinowski J."/>
            <person name="Ruckert C."/>
        </authorList>
    </citation>
    <scope>NUCLEOTIDE SEQUENCE</scope>
    <source>
        <strain evidence="3">KCTC 12870</strain>
    </source>
</reference>
<evidence type="ECO:0000259" key="2">
    <source>
        <dbReference type="Pfam" id="PF13579"/>
    </source>
</evidence>
<accession>A0A8J3DG78</accession>
<dbReference type="Gene3D" id="3.40.50.2000">
    <property type="entry name" value="Glycogen Phosphorylase B"/>
    <property type="match status" value="2"/>
</dbReference>
<dbReference type="InterPro" id="IPR050194">
    <property type="entry name" value="Glycosyltransferase_grp1"/>
</dbReference>
<dbReference type="Pfam" id="PF00534">
    <property type="entry name" value="Glycos_transf_1"/>
    <property type="match status" value="1"/>
</dbReference>
<keyword evidence="4" id="KW-1185">Reference proteome</keyword>
<gene>
    <name evidence="3" type="ORF">GCM10007047_08730</name>
</gene>
<comment type="caution">
    <text evidence="3">The sequence shown here is derived from an EMBL/GenBank/DDBJ whole genome shotgun (WGS) entry which is preliminary data.</text>
</comment>